<dbReference type="FunFam" id="3.90.550.10:FF:000170">
    <property type="entry name" value="Dolichol-phosphate mannosyltransferase"/>
    <property type="match status" value="1"/>
</dbReference>
<keyword evidence="6" id="KW-1133">Transmembrane helix</keyword>
<evidence type="ECO:0000256" key="5">
    <source>
        <dbReference type="ARBA" id="ARBA00022985"/>
    </source>
</evidence>
<evidence type="ECO:0000313" key="9">
    <source>
        <dbReference type="EMBL" id="EYD74667.1"/>
    </source>
</evidence>
<keyword evidence="1" id="KW-1003">Cell membrane</keyword>
<dbReference type="STRING" id="442562.Rumeso_03724"/>
<dbReference type="RefSeq" id="WP_037280820.1">
    <property type="nucleotide sequence ID" value="NZ_KK088577.1"/>
</dbReference>
<feature type="domain" description="Glycosyltransferase 2-like" evidence="8">
    <location>
        <begin position="8"/>
        <end position="170"/>
    </location>
</feature>
<dbReference type="Pfam" id="PF00535">
    <property type="entry name" value="Glycos_transf_2"/>
    <property type="match status" value="1"/>
</dbReference>
<dbReference type="InterPro" id="IPR001173">
    <property type="entry name" value="Glyco_trans_2-like"/>
</dbReference>
<accession>A0A017HJJ7</accession>
<dbReference type="PANTHER" id="PTHR48090">
    <property type="entry name" value="UNDECAPRENYL-PHOSPHATE 4-DEOXY-4-FORMAMIDO-L-ARABINOSE TRANSFERASE-RELATED"/>
    <property type="match status" value="1"/>
</dbReference>
<reference evidence="9 10" key="1">
    <citation type="submission" date="2013-02" db="EMBL/GenBank/DDBJ databases">
        <authorList>
            <person name="Fiebig A."/>
            <person name="Goeker M."/>
            <person name="Klenk H.-P.P."/>
        </authorList>
    </citation>
    <scope>NUCLEOTIDE SEQUENCE [LARGE SCALE GENOMIC DNA]</scope>
    <source>
        <strain evidence="9 10">DSM 19309</strain>
    </source>
</reference>
<evidence type="ECO:0000256" key="4">
    <source>
        <dbReference type="ARBA" id="ARBA00022692"/>
    </source>
</evidence>
<dbReference type="CDD" id="cd04179">
    <property type="entry name" value="DPM_DPG-synthase_like"/>
    <property type="match status" value="1"/>
</dbReference>
<dbReference type="InterPro" id="IPR029044">
    <property type="entry name" value="Nucleotide-diphossugar_trans"/>
</dbReference>
<gene>
    <name evidence="9" type="ORF">Rumeso_03724</name>
</gene>
<keyword evidence="3 9" id="KW-0808">Transferase</keyword>
<dbReference type="GO" id="GO:0099621">
    <property type="term" value="F:undecaprenyl-phosphate 4-deoxy-4-formamido-L-arabinose transferase activity"/>
    <property type="evidence" value="ECO:0007669"/>
    <property type="project" value="TreeGrafter"/>
</dbReference>
<proteinExistence type="predicted"/>
<dbReference type="PANTHER" id="PTHR48090:SF3">
    <property type="entry name" value="UNDECAPRENYL-PHOSPHATE 4-DEOXY-4-FORMAMIDO-L-ARABINOSE TRANSFERASE"/>
    <property type="match status" value="1"/>
</dbReference>
<dbReference type="EMBL" id="AOSK01000109">
    <property type="protein sequence ID" value="EYD74667.1"/>
    <property type="molecule type" value="Genomic_DNA"/>
</dbReference>
<dbReference type="GO" id="GO:0005886">
    <property type="term" value="C:plasma membrane"/>
    <property type="evidence" value="ECO:0007669"/>
    <property type="project" value="TreeGrafter"/>
</dbReference>
<dbReference type="AlphaFoldDB" id="A0A017HJJ7"/>
<dbReference type="InterPro" id="IPR050256">
    <property type="entry name" value="Glycosyltransferase_2"/>
</dbReference>
<dbReference type="Gene3D" id="3.90.550.10">
    <property type="entry name" value="Spore Coat Polysaccharide Biosynthesis Protein SpsA, Chain A"/>
    <property type="match status" value="1"/>
</dbReference>
<dbReference type="PATRIC" id="fig|442562.3.peg.3671"/>
<evidence type="ECO:0000256" key="6">
    <source>
        <dbReference type="ARBA" id="ARBA00022989"/>
    </source>
</evidence>
<evidence type="ECO:0000313" key="10">
    <source>
        <dbReference type="Proteomes" id="UP000019666"/>
    </source>
</evidence>
<comment type="caution">
    <text evidence="9">The sequence shown here is derived from an EMBL/GenBank/DDBJ whole genome shotgun (WGS) entry which is preliminary data.</text>
</comment>
<protein>
    <submittedName>
        <fullName evidence="9">Dolichol-phosphate mannosyltransferase</fullName>
    </submittedName>
</protein>
<dbReference type="HOGENOM" id="CLU_033536_11_0_5"/>
<organism evidence="9 10">
    <name type="scientific">Rubellimicrobium mesophilum DSM 19309</name>
    <dbReference type="NCBI Taxonomy" id="442562"/>
    <lineage>
        <taxon>Bacteria</taxon>
        <taxon>Pseudomonadati</taxon>
        <taxon>Pseudomonadota</taxon>
        <taxon>Alphaproteobacteria</taxon>
        <taxon>Rhodobacterales</taxon>
        <taxon>Roseobacteraceae</taxon>
        <taxon>Rubellimicrobium</taxon>
    </lineage>
</organism>
<dbReference type="Proteomes" id="UP000019666">
    <property type="component" value="Unassembled WGS sequence"/>
</dbReference>
<evidence type="ECO:0000259" key="8">
    <source>
        <dbReference type="Pfam" id="PF00535"/>
    </source>
</evidence>
<keyword evidence="10" id="KW-1185">Reference proteome</keyword>
<keyword evidence="7" id="KW-0472">Membrane</keyword>
<name>A0A017HJJ7_9RHOB</name>
<evidence type="ECO:0000256" key="3">
    <source>
        <dbReference type="ARBA" id="ARBA00022679"/>
    </source>
</evidence>
<keyword evidence="2 9" id="KW-0328">Glycosyltransferase</keyword>
<sequence length="243" mass="26291">MTDAIALSVVLPAKDEAPNVGPLLRDIASALASIPHEIVLVDDGSGDGTGEAALALRPELPQVRVIRHESSCGQSAALRTGILAARGRIIVTLDADGQNPAAELPRLAAPLLGPDADPRLGLVQGQRRRRQDIWSRRAASRLANAVRQALLRDGVRDSGCGLKAFPREAYLALPFFDHIHRFMPALIRREGYAVLLMDVDHADRRAGRSKYSNLGRALVGVVDLAGVAWLLRRRKLARAHEIT</sequence>
<evidence type="ECO:0000256" key="1">
    <source>
        <dbReference type="ARBA" id="ARBA00022475"/>
    </source>
</evidence>
<dbReference type="OrthoDB" id="9807795at2"/>
<keyword evidence="5" id="KW-0448">Lipopolysaccharide biosynthesis</keyword>
<dbReference type="GO" id="GO:0009103">
    <property type="term" value="P:lipopolysaccharide biosynthetic process"/>
    <property type="evidence" value="ECO:0007669"/>
    <property type="project" value="UniProtKB-KW"/>
</dbReference>
<dbReference type="SUPFAM" id="SSF53448">
    <property type="entry name" value="Nucleotide-diphospho-sugar transferases"/>
    <property type="match status" value="1"/>
</dbReference>
<evidence type="ECO:0000256" key="2">
    <source>
        <dbReference type="ARBA" id="ARBA00022676"/>
    </source>
</evidence>
<evidence type="ECO:0000256" key="7">
    <source>
        <dbReference type="ARBA" id="ARBA00023136"/>
    </source>
</evidence>
<keyword evidence="4" id="KW-0812">Transmembrane</keyword>